<sequence length="364" mass="42016">MVRNLLYNGKDLPHYTDSASKCKLPEIQLPTFDGNPREWLNFWTQFQKIDEEASIDDRDKYQYLIQSTVPSSAPREIVEIFLATAENYKKAIEYLKERFGKENVLVQVYIRDLLQLVISKNKFKLSSLYDKLQTRIRSLNSLGLTKDKYVDILFPLVESTLPIDILKMWDRQRHLVQDTQGKSDLDLLMNFVKNEVDSEFRIKISREIFNTGKITNKKSVSQYTESKAVVSTACELLTANDNNKYTENIHVLGITGSSHRQTAKELEEETTKYFNETLRVNAEGRYEVALPWVVDHSSLPENRKLAGKSLLSAKRKLMTSRKLEAYGEVFDNRLSLGIIEKIPQGETGRVVDLGNDKAYLLNRF</sequence>
<name>A0A4Y2Q0P7_ARAVE</name>
<organism evidence="1 2">
    <name type="scientific">Araneus ventricosus</name>
    <name type="common">Orbweaver spider</name>
    <name type="synonym">Epeira ventricosa</name>
    <dbReference type="NCBI Taxonomy" id="182803"/>
    <lineage>
        <taxon>Eukaryota</taxon>
        <taxon>Metazoa</taxon>
        <taxon>Ecdysozoa</taxon>
        <taxon>Arthropoda</taxon>
        <taxon>Chelicerata</taxon>
        <taxon>Arachnida</taxon>
        <taxon>Araneae</taxon>
        <taxon>Araneomorphae</taxon>
        <taxon>Entelegynae</taxon>
        <taxon>Araneoidea</taxon>
        <taxon>Araneidae</taxon>
        <taxon>Araneus</taxon>
    </lineage>
</organism>
<protein>
    <submittedName>
        <fullName evidence="1">Uncharacterized protein</fullName>
    </submittedName>
</protein>
<reference evidence="1 2" key="1">
    <citation type="journal article" date="2019" name="Sci. Rep.">
        <title>Orb-weaving spider Araneus ventricosus genome elucidates the spidroin gene catalogue.</title>
        <authorList>
            <person name="Kono N."/>
            <person name="Nakamura H."/>
            <person name="Ohtoshi R."/>
            <person name="Moran D.A.P."/>
            <person name="Shinohara A."/>
            <person name="Yoshida Y."/>
            <person name="Fujiwara M."/>
            <person name="Mori M."/>
            <person name="Tomita M."/>
            <person name="Arakawa K."/>
        </authorList>
    </citation>
    <scope>NUCLEOTIDE SEQUENCE [LARGE SCALE GENOMIC DNA]</scope>
</reference>
<dbReference type="Pfam" id="PF03564">
    <property type="entry name" value="DUF1759"/>
    <property type="match status" value="1"/>
</dbReference>
<evidence type="ECO:0000313" key="1">
    <source>
        <dbReference type="EMBL" id="GBN57735.1"/>
    </source>
</evidence>
<gene>
    <name evidence="1" type="ORF">AVEN_255022_1</name>
</gene>
<accession>A0A4Y2Q0P7</accession>
<dbReference type="PANTHER" id="PTHR47331">
    <property type="entry name" value="PHD-TYPE DOMAIN-CONTAINING PROTEIN"/>
    <property type="match status" value="1"/>
</dbReference>
<keyword evidence="2" id="KW-1185">Reference proteome</keyword>
<dbReference type="AlphaFoldDB" id="A0A4Y2Q0P7"/>
<dbReference type="InterPro" id="IPR005312">
    <property type="entry name" value="DUF1759"/>
</dbReference>
<dbReference type="Proteomes" id="UP000499080">
    <property type="component" value="Unassembled WGS sequence"/>
</dbReference>
<proteinExistence type="predicted"/>
<evidence type="ECO:0000313" key="2">
    <source>
        <dbReference type="Proteomes" id="UP000499080"/>
    </source>
</evidence>
<dbReference type="OrthoDB" id="5864015at2759"/>
<dbReference type="EMBL" id="BGPR01012799">
    <property type="protein sequence ID" value="GBN57735.1"/>
    <property type="molecule type" value="Genomic_DNA"/>
</dbReference>
<comment type="caution">
    <text evidence="1">The sequence shown here is derived from an EMBL/GenBank/DDBJ whole genome shotgun (WGS) entry which is preliminary data.</text>
</comment>